<dbReference type="PROSITE" id="PS00409">
    <property type="entry name" value="PROKAR_NTER_METHYL"/>
    <property type="match status" value="1"/>
</dbReference>
<accession>A0A1G2H230</accession>
<evidence type="ECO:0000313" key="2">
    <source>
        <dbReference type="EMBL" id="OGZ56360.1"/>
    </source>
</evidence>
<keyword evidence="1" id="KW-1133">Transmembrane helix</keyword>
<evidence type="ECO:0008006" key="4">
    <source>
        <dbReference type="Google" id="ProtNLM"/>
    </source>
</evidence>
<evidence type="ECO:0000313" key="3">
    <source>
        <dbReference type="Proteomes" id="UP000177954"/>
    </source>
</evidence>
<sequence>MKGFSLIEILIAVAIFTFVAMLSIGSLLILTTAEKRVAGIQTSQDNVRFAVEAMAREIRTGALYRKDDHCGGSIDCFQFTNASKNGIVYKLSSDSTQCSPGTPSDSRCLLKSLGEVQPDGSFLFSTFNPLTGSDVSIDDLRFLLSGELSGGDDFQVRVTIIMRAVARKNTKNETKIDIQTTVSQLKLDI</sequence>
<name>A0A1G2H230_9BACT</name>
<dbReference type="AlphaFoldDB" id="A0A1G2H230"/>
<keyword evidence="1" id="KW-0472">Membrane</keyword>
<reference evidence="2 3" key="1">
    <citation type="journal article" date="2016" name="Nat. Commun.">
        <title>Thousands of microbial genomes shed light on interconnected biogeochemical processes in an aquifer system.</title>
        <authorList>
            <person name="Anantharaman K."/>
            <person name="Brown C.T."/>
            <person name="Hug L.A."/>
            <person name="Sharon I."/>
            <person name="Castelle C.J."/>
            <person name="Probst A.J."/>
            <person name="Thomas B.C."/>
            <person name="Singh A."/>
            <person name="Wilkins M.J."/>
            <person name="Karaoz U."/>
            <person name="Brodie E.L."/>
            <person name="Williams K.H."/>
            <person name="Hubbard S.S."/>
            <person name="Banfield J.F."/>
        </authorList>
    </citation>
    <scope>NUCLEOTIDE SEQUENCE [LARGE SCALE GENOMIC DNA]</scope>
</reference>
<evidence type="ECO:0000256" key="1">
    <source>
        <dbReference type="SAM" id="Phobius"/>
    </source>
</evidence>
<dbReference type="InterPro" id="IPR012902">
    <property type="entry name" value="N_methyl_site"/>
</dbReference>
<dbReference type="NCBIfam" id="TIGR02532">
    <property type="entry name" value="IV_pilin_GFxxxE"/>
    <property type="match status" value="1"/>
</dbReference>
<dbReference type="Proteomes" id="UP000177954">
    <property type="component" value="Unassembled WGS sequence"/>
</dbReference>
<dbReference type="STRING" id="1802129.A3J04_03570"/>
<organism evidence="2 3">
    <name type="scientific">Candidatus Ryanbacteria bacterium RIFCSPLOWO2_02_FULL_47_14</name>
    <dbReference type="NCBI Taxonomy" id="1802129"/>
    <lineage>
        <taxon>Bacteria</taxon>
        <taxon>Candidatus Ryaniibacteriota</taxon>
    </lineage>
</organism>
<comment type="caution">
    <text evidence="2">The sequence shown here is derived from an EMBL/GenBank/DDBJ whole genome shotgun (WGS) entry which is preliminary data.</text>
</comment>
<protein>
    <recommendedName>
        <fullName evidence="4">Type II secretion system protein J</fullName>
    </recommendedName>
</protein>
<feature type="transmembrane region" description="Helical" evidence="1">
    <location>
        <begin position="6"/>
        <end position="30"/>
    </location>
</feature>
<keyword evidence="1" id="KW-0812">Transmembrane</keyword>
<dbReference type="EMBL" id="MHNZ01000018">
    <property type="protein sequence ID" value="OGZ56360.1"/>
    <property type="molecule type" value="Genomic_DNA"/>
</dbReference>
<proteinExistence type="predicted"/>
<gene>
    <name evidence="2" type="ORF">A3J04_03570</name>
</gene>